<dbReference type="Proteomes" id="UP000325315">
    <property type="component" value="Unassembled WGS sequence"/>
</dbReference>
<name>A0A5B6W0M8_9ROSI</name>
<proteinExistence type="predicted"/>
<reference evidence="2" key="1">
    <citation type="journal article" date="2019" name="Plant Biotechnol. J.">
        <title>Genome sequencing of the Australian wild diploid species Gossypium australe highlights disease resistance and delayed gland morphogenesis.</title>
        <authorList>
            <person name="Cai Y."/>
            <person name="Cai X."/>
            <person name="Wang Q."/>
            <person name="Wang P."/>
            <person name="Zhang Y."/>
            <person name="Cai C."/>
            <person name="Xu Y."/>
            <person name="Wang K."/>
            <person name="Zhou Z."/>
            <person name="Wang C."/>
            <person name="Geng S."/>
            <person name="Li B."/>
            <person name="Dong Q."/>
            <person name="Hou Y."/>
            <person name="Wang H."/>
            <person name="Ai P."/>
            <person name="Liu Z."/>
            <person name="Yi F."/>
            <person name="Sun M."/>
            <person name="An G."/>
            <person name="Cheng J."/>
            <person name="Zhang Y."/>
            <person name="Shi Q."/>
            <person name="Xie Y."/>
            <person name="Shi X."/>
            <person name="Chang Y."/>
            <person name="Huang F."/>
            <person name="Chen Y."/>
            <person name="Hong S."/>
            <person name="Mi L."/>
            <person name="Sun Q."/>
            <person name="Zhang L."/>
            <person name="Zhou B."/>
            <person name="Peng R."/>
            <person name="Zhang X."/>
            <person name="Liu F."/>
        </authorList>
    </citation>
    <scope>NUCLEOTIDE SEQUENCE [LARGE SCALE GENOMIC DNA]</scope>
    <source>
        <strain evidence="2">cv. PA1801</strain>
    </source>
</reference>
<sequence length="67" mass="7402">MVSLRRRKLLGLCSGRSSFLTPLPRAFDNGNIPENSSHNAKSVSVHPLPSDFINHVHGNMLSFQSKT</sequence>
<evidence type="ECO:0000313" key="1">
    <source>
        <dbReference type="EMBL" id="KAA3474846.1"/>
    </source>
</evidence>
<organism evidence="1 2">
    <name type="scientific">Gossypium australe</name>
    <dbReference type="NCBI Taxonomy" id="47621"/>
    <lineage>
        <taxon>Eukaryota</taxon>
        <taxon>Viridiplantae</taxon>
        <taxon>Streptophyta</taxon>
        <taxon>Embryophyta</taxon>
        <taxon>Tracheophyta</taxon>
        <taxon>Spermatophyta</taxon>
        <taxon>Magnoliopsida</taxon>
        <taxon>eudicotyledons</taxon>
        <taxon>Gunneridae</taxon>
        <taxon>Pentapetalae</taxon>
        <taxon>rosids</taxon>
        <taxon>malvids</taxon>
        <taxon>Malvales</taxon>
        <taxon>Malvaceae</taxon>
        <taxon>Malvoideae</taxon>
        <taxon>Gossypium</taxon>
    </lineage>
</organism>
<comment type="caution">
    <text evidence="1">The sequence shown here is derived from an EMBL/GenBank/DDBJ whole genome shotgun (WGS) entry which is preliminary data.</text>
</comment>
<accession>A0A5B6W0M8</accession>
<dbReference type="OrthoDB" id="1737652at2759"/>
<keyword evidence="2" id="KW-1185">Reference proteome</keyword>
<evidence type="ECO:0000313" key="2">
    <source>
        <dbReference type="Proteomes" id="UP000325315"/>
    </source>
</evidence>
<dbReference type="AlphaFoldDB" id="A0A5B6W0M8"/>
<protein>
    <submittedName>
        <fullName evidence="1">Ethylene-responsive transcription factor-like protein</fullName>
    </submittedName>
</protein>
<dbReference type="EMBL" id="SMMG02000005">
    <property type="protein sequence ID" value="KAA3474846.1"/>
    <property type="molecule type" value="Genomic_DNA"/>
</dbReference>
<gene>
    <name evidence="1" type="ORF">EPI10_025099</name>
</gene>